<dbReference type="Gene3D" id="3.40.50.1000">
    <property type="entry name" value="HAD superfamily/HAD-like"/>
    <property type="match status" value="1"/>
</dbReference>
<dbReference type="GO" id="GO:0005829">
    <property type="term" value="C:cytosol"/>
    <property type="evidence" value="ECO:0007669"/>
    <property type="project" value="TreeGrafter"/>
</dbReference>
<dbReference type="RefSeq" id="WP_014447688.1">
    <property type="nucleotide sequence ID" value="NC_017093.1"/>
</dbReference>
<feature type="region of interest" description="Disordered" evidence="1">
    <location>
        <begin position="224"/>
        <end position="244"/>
    </location>
</feature>
<dbReference type="GO" id="GO:0008967">
    <property type="term" value="F:phosphoglycolate phosphatase activity"/>
    <property type="evidence" value="ECO:0007669"/>
    <property type="project" value="TreeGrafter"/>
</dbReference>
<dbReference type="EMBL" id="AP012319">
    <property type="protein sequence ID" value="BAL92804.1"/>
    <property type="molecule type" value="Genomic_DNA"/>
</dbReference>
<evidence type="ECO:0000313" key="2">
    <source>
        <dbReference type="EMBL" id="BAL92804.1"/>
    </source>
</evidence>
<evidence type="ECO:0000313" key="3">
    <source>
        <dbReference type="Proteomes" id="UP000007882"/>
    </source>
</evidence>
<dbReference type="Pfam" id="PF00702">
    <property type="entry name" value="Hydrolase"/>
    <property type="match status" value="1"/>
</dbReference>
<dbReference type="Proteomes" id="UP000007882">
    <property type="component" value="Chromosome"/>
</dbReference>
<dbReference type="KEGG" id="ams:AMIS_75840"/>
<feature type="compositionally biased region" description="Gly residues" evidence="1">
    <location>
        <begin position="232"/>
        <end position="244"/>
    </location>
</feature>
<sequence>MTAKHLVWDWNGTLLDDLHLVVSSTNAAFATAGGRSVAADEHRRAFRRPVAEFYAEMLGRAVDAEEFGRLDVIFHDAYRLGLTDISLAADAMAAIRTWPGSQSLLSMWFHNELVPAVETFGLAGLFARIDGLRTEVGGDLKAGHLARHLAELGVDGGNVVMIGDSLDDAHAAESVGGAAVLYTGGFTDPDRLRTSGYPVADTLVGAVKMAMSMSNFQPDIGPEAAGPFSGAGKRGPGHVGKGSL</sequence>
<dbReference type="PANTHER" id="PTHR43434">
    <property type="entry name" value="PHOSPHOGLYCOLATE PHOSPHATASE"/>
    <property type="match status" value="1"/>
</dbReference>
<dbReference type="InterPro" id="IPR023214">
    <property type="entry name" value="HAD_sf"/>
</dbReference>
<dbReference type="PATRIC" id="fig|512565.3.peg.7597"/>
<gene>
    <name evidence="2" type="ordered locus">AMIS_75840</name>
</gene>
<dbReference type="InterPro" id="IPR036412">
    <property type="entry name" value="HAD-like_sf"/>
</dbReference>
<dbReference type="PANTHER" id="PTHR43434:SF1">
    <property type="entry name" value="PHOSPHOGLYCOLATE PHOSPHATASE"/>
    <property type="match status" value="1"/>
</dbReference>
<dbReference type="eggNOG" id="COG0546">
    <property type="taxonomic scope" value="Bacteria"/>
</dbReference>
<reference evidence="2 3" key="1">
    <citation type="submission" date="2012-02" db="EMBL/GenBank/DDBJ databases">
        <title>Complete genome sequence of Actinoplanes missouriensis 431 (= NBRC 102363).</title>
        <authorList>
            <person name="Ohnishi Y."/>
            <person name="Ishikawa J."/>
            <person name="Sekine M."/>
            <person name="Hosoyama A."/>
            <person name="Harada T."/>
            <person name="Narita H."/>
            <person name="Hata T."/>
            <person name="Konno Y."/>
            <person name="Tutikane K."/>
            <person name="Fujita N."/>
            <person name="Horinouchi S."/>
            <person name="Hayakawa M."/>
        </authorList>
    </citation>
    <scope>NUCLEOTIDE SEQUENCE [LARGE SCALE GENOMIC DNA]</scope>
    <source>
        <strain evidence="3">ATCC 14538 / DSM 43046 / CBS 188.64 / JCM 3121 / NBRC 102363 / NCIMB 12654 / NRRL B-3342 / UNCC 431</strain>
    </source>
</reference>
<keyword evidence="3" id="KW-1185">Reference proteome</keyword>
<dbReference type="InterPro" id="IPR023198">
    <property type="entry name" value="PGP-like_dom2"/>
</dbReference>
<keyword evidence="2" id="KW-0378">Hydrolase</keyword>
<dbReference type="AlphaFoldDB" id="I0HIG7"/>
<dbReference type="InterPro" id="IPR050155">
    <property type="entry name" value="HAD-like_hydrolase_sf"/>
</dbReference>
<name>I0HIG7_ACTM4</name>
<proteinExistence type="predicted"/>
<protein>
    <submittedName>
        <fullName evidence="2">Putative haloacid dehalogenase-like hydrolase</fullName>
    </submittedName>
</protein>
<dbReference type="OrthoDB" id="4307245at2"/>
<evidence type="ECO:0000256" key="1">
    <source>
        <dbReference type="SAM" id="MobiDB-lite"/>
    </source>
</evidence>
<dbReference type="STRING" id="512565.AMIS_75840"/>
<accession>I0HIG7</accession>
<dbReference type="GO" id="GO:0006281">
    <property type="term" value="P:DNA repair"/>
    <property type="evidence" value="ECO:0007669"/>
    <property type="project" value="TreeGrafter"/>
</dbReference>
<dbReference type="Gene3D" id="1.10.150.240">
    <property type="entry name" value="Putative phosphatase, domain 2"/>
    <property type="match status" value="1"/>
</dbReference>
<dbReference type="HOGENOM" id="CLU_045011_19_2_11"/>
<organism evidence="2 3">
    <name type="scientific">Actinoplanes missouriensis (strain ATCC 14538 / DSM 43046 / CBS 188.64 / JCM 3121 / NBRC 102363 / NCIMB 12654 / NRRL B-3342 / UNCC 431)</name>
    <dbReference type="NCBI Taxonomy" id="512565"/>
    <lineage>
        <taxon>Bacteria</taxon>
        <taxon>Bacillati</taxon>
        <taxon>Actinomycetota</taxon>
        <taxon>Actinomycetes</taxon>
        <taxon>Micromonosporales</taxon>
        <taxon>Micromonosporaceae</taxon>
        <taxon>Actinoplanes</taxon>
    </lineage>
</organism>
<dbReference type="SUPFAM" id="SSF56784">
    <property type="entry name" value="HAD-like"/>
    <property type="match status" value="1"/>
</dbReference>